<name>A0A381NLQ6_9ZZZZ</name>
<evidence type="ECO:0000313" key="1">
    <source>
        <dbReference type="EMBL" id="SUZ55447.1"/>
    </source>
</evidence>
<organism evidence="1">
    <name type="scientific">marine metagenome</name>
    <dbReference type="NCBI Taxonomy" id="408172"/>
    <lineage>
        <taxon>unclassified sequences</taxon>
        <taxon>metagenomes</taxon>
        <taxon>ecological metagenomes</taxon>
    </lineage>
</organism>
<proteinExistence type="predicted"/>
<protein>
    <submittedName>
        <fullName evidence="1">Uncharacterized protein</fullName>
    </submittedName>
</protein>
<gene>
    <name evidence="1" type="ORF">METZ01_LOCUS8301</name>
</gene>
<dbReference type="AlphaFoldDB" id="A0A381NLQ6"/>
<dbReference type="EMBL" id="UINC01000444">
    <property type="protein sequence ID" value="SUZ55447.1"/>
    <property type="molecule type" value="Genomic_DNA"/>
</dbReference>
<accession>A0A381NLQ6</accession>
<sequence>MNKLAQVVVEELNTDSLQEREIKNVQQYQKKKMEAGIRMKLDQFAKELSEVKKQREGHCLKDPMRHVH</sequence>
<reference evidence="1" key="1">
    <citation type="submission" date="2018-05" db="EMBL/GenBank/DDBJ databases">
        <authorList>
            <person name="Lanie J.A."/>
            <person name="Ng W.-L."/>
            <person name="Kazmierczak K.M."/>
            <person name="Andrzejewski T.M."/>
            <person name="Davidsen T.M."/>
            <person name="Wayne K.J."/>
            <person name="Tettelin H."/>
            <person name="Glass J.I."/>
            <person name="Rusch D."/>
            <person name="Podicherti R."/>
            <person name="Tsui H.-C.T."/>
            <person name="Winkler M.E."/>
        </authorList>
    </citation>
    <scope>NUCLEOTIDE SEQUENCE</scope>
</reference>